<gene>
    <name evidence="1" type="ORF">K488DRAFT_70982</name>
</gene>
<dbReference type="Proteomes" id="UP000814128">
    <property type="component" value="Unassembled WGS sequence"/>
</dbReference>
<accession>A0ACB8QJW9</accession>
<reference evidence="1" key="1">
    <citation type="submission" date="2021-02" db="EMBL/GenBank/DDBJ databases">
        <authorList>
            <consortium name="DOE Joint Genome Institute"/>
            <person name="Ahrendt S."/>
            <person name="Looney B.P."/>
            <person name="Miyauchi S."/>
            <person name="Morin E."/>
            <person name="Drula E."/>
            <person name="Courty P.E."/>
            <person name="Chicoki N."/>
            <person name="Fauchery L."/>
            <person name="Kohler A."/>
            <person name="Kuo A."/>
            <person name="Labutti K."/>
            <person name="Pangilinan J."/>
            <person name="Lipzen A."/>
            <person name="Riley R."/>
            <person name="Andreopoulos W."/>
            <person name="He G."/>
            <person name="Johnson J."/>
            <person name="Barry K.W."/>
            <person name="Grigoriev I.V."/>
            <person name="Nagy L."/>
            <person name="Hibbett D."/>
            <person name="Henrissat B."/>
            <person name="Matheny P.B."/>
            <person name="Labbe J."/>
            <person name="Martin F."/>
        </authorList>
    </citation>
    <scope>NUCLEOTIDE SEQUENCE</scope>
    <source>
        <strain evidence="1">EC-137</strain>
    </source>
</reference>
<keyword evidence="2" id="KW-1185">Reference proteome</keyword>
<evidence type="ECO:0000313" key="2">
    <source>
        <dbReference type="Proteomes" id="UP000814128"/>
    </source>
</evidence>
<protein>
    <submittedName>
        <fullName evidence="1">Uncharacterized protein</fullName>
    </submittedName>
</protein>
<dbReference type="EMBL" id="MU273560">
    <property type="protein sequence ID" value="KAI0032018.1"/>
    <property type="molecule type" value="Genomic_DNA"/>
</dbReference>
<comment type="caution">
    <text evidence="1">The sequence shown here is derived from an EMBL/GenBank/DDBJ whole genome shotgun (WGS) entry which is preliminary data.</text>
</comment>
<name>A0ACB8QJW9_9AGAM</name>
<evidence type="ECO:0000313" key="1">
    <source>
        <dbReference type="EMBL" id="KAI0032018.1"/>
    </source>
</evidence>
<sequence length="648" mass="70682">MTRAIRPKRVKKDSDPPSAQSNSGREMATEVKRIRQSLVELENQIAELPSSELSLDESSIRSPSGRFGSGLPACLVTPWPSSSPLRLGTSHWTSLLHQPSPGPSPIATMYPEYQADKLLMTRLPPIDVIDPMLEFYFENCVWATCGAHASTFLSSWAEYKSGERPHHVIFVTLCEILAIAARHLPSSHSLIAELAPSNLELSKRCHETAVMADSDRRLVHPSFYDVELVECLLVRYHYAQMSGVDHEGLWAIICTATKVAMSLGLHEDPGESMDIATAERRRWAWWNVIGRESTQMPNSGHLDGSKNLIIFMHVTMLRLECSIGELYARLSSRRNPSAGEFAQLSVLRSWEDGLPDEFKISYNALIQGLSYPDMNSLAIRSTSPREVGDKRCPYLLAATAAADELISFVASIPEGIINDPSLVLDCIFHNAPFQLLGASAFLAFLDTTSTSFQTRQRIERAIRTVERLHRWPSADDTLQALRLLRGVHAVQGRGQKQAGAVQALKALVFGGDPPLASAFATPPLTPQMPAHVPNVYAPFGISGEVGSDVLAADAFLANSFPAFPSSISLPALDGPVQAQAGTPIDLGDVDVLESMFPTTECADAQHAGKAGPASEDEPKAMGSLLEVGRYSWEKCSIDDLDGFLDSLG</sequence>
<proteinExistence type="predicted"/>
<reference evidence="1" key="2">
    <citation type="journal article" date="2022" name="New Phytol.">
        <title>Evolutionary transition to the ectomycorrhizal habit in the genomes of a hyperdiverse lineage of mushroom-forming fungi.</title>
        <authorList>
            <person name="Looney B."/>
            <person name="Miyauchi S."/>
            <person name="Morin E."/>
            <person name="Drula E."/>
            <person name="Courty P.E."/>
            <person name="Kohler A."/>
            <person name="Kuo A."/>
            <person name="LaButti K."/>
            <person name="Pangilinan J."/>
            <person name="Lipzen A."/>
            <person name="Riley R."/>
            <person name="Andreopoulos W."/>
            <person name="He G."/>
            <person name="Johnson J."/>
            <person name="Nolan M."/>
            <person name="Tritt A."/>
            <person name="Barry K.W."/>
            <person name="Grigoriev I.V."/>
            <person name="Nagy L.G."/>
            <person name="Hibbett D."/>
            <person name="Henrissat B."/>
            <person name="Matheny P.B."/>
            <person name="Labbe J."/>
            <person name="Martin F.M."/>
        </authorList>
    </citation>
    <scope>NUCLEOTIDE SEQUENCE</scope>
    <source>
        <strain evidence="1">EC-137</strain>
    </source>
</reference>
<organism evidence="1 2">
    <name type="scientific">Vararia minispora EC-137</name>
    <dbReference type="NCBI Taxonomy" id="1314806"/>
    <lineage>
        <taxon>Eukaryota</taxon>
        <taxon>Fungi</taxon>
        <taxon>Dikarya</taxon>
        <taxon>Basidiomycota</taxon>
        <taxon>Agaricomycotina</taxon>
        <taxon>Agaricomycetes</taxon>
        <taxon>Russulales</taxon>
        <taxon>Lachnocladiaceae</taxon>
        <taxon>Vararia</taxon>
    </lineage>
</organism>